<dbReference type="InterPro" id="IPR010982">
    <property type="entry name" value="Lambda_DNA-bd_dom_sf"/>
</dbReference>
<comment type="caution">
    <text evidence="1">The sequence shown here is derived from an EMBL/GenBank/DDBJ whole genome shotgun (WGS) entry which is preliminary data.</text>
</comment>
<reference evidence="1 2" key="1">
    <citation type="submission" date="2018-01" db="EMBL/GenBank/DDBJ databases">
        <title>Draft genome sequence of Sphaerisporangium sp. 7K107.</title>
        <authorList>
            <person name="Sahin N."/>
            <person name="Saygin H."/>
            <person name="Ay H."/>
        </authorList>
    </citation>
    <scope>NUCLEOTIDE SEQUENCE [LARGE SCALE GENOMIC DNA]</scope>
    <source>
        <strain evidence="1 2">7K107</strain>
    </source>
</reference>
<dbReference type="CDD" id="cd00093">
    <property type="entry name" value="HTH_XRE"/>
    <property type="match status" value="1"/>
</dbReference>
<name>A0A2W2ESQ5_9ACTN</name>
<accession>A0A2W2ESQ5</accession>
<dbReference type="RefSeq" id="WP_111171487.1">
    <property type="nucleotide sequence ID" value="NZ_POUA01000446.1"/>
</dbReference>
<dbReference type="GO" id="GO:0003677">
    <property type="term" value="F:DNA binding"/>
    <property type="evidence" value="ECO:0007669"/>
    <property type="project" value="InterPro"/>
</dbReference>
<sequence>MPTEDAGVALARRLRSLREDEWPQARITQLQLARALGGDRPLSVPLISSWESVSKPKIPPLSRLEAYATFFATSRSIEGGRPRMPDPAALTPEERARRGELYRELQALRAAALRRLNEPARPAPGGISGLGGLCDTAGAPGEGPWLFEEGEAVTLVCAQLPPDMLARMPYADRDDPDFIELYTYADLDALFELHGHVRALNPGSQVNLRVAQRLHPDDYTTHLVLLGGVDWNLATQNALNRLRLPVEQVADWNDPAGPSFVVTDGAERRAFHPVLDRTGDAKRLVEDVGHFFRGRNPYNRKRTISICNGMYGRGVLGVVRALTDARFRDRNAEHIAERFGGAESYSIVTRVSIEGGVVLTPDWTIPDNLLHEWTGCTE</sequence>
<protein>
    <submittedName>
        <fullName evidence="1">Uncharacterized protein</fullName>
    </submittedName>
</protein>
<dbReference type="Gene3D" id="1.10.260.40">
    <property type="entry name" value="lambda repressor-like DNA-binding domains"/>
    <property type="match status" value="1"/>
</dbReference>
<organism evidence="1 2">
    <name type="scientific">Spongiactinospora gelatinilytica</name>
    <dbReference type="NCBI Taxonomy" id="2666298"/>
    <lineage>
        <taxon>Bacteria</taxon>
        <taxon>Bacillati</taxon>
        <taxon>Actinomycetota</taxon>
        <taxon>Actinomycetes</taxon>
        <taxon>Streptosporangiales</taxon>
        <taxon>Streptosporangiaceae</taxon>
        <taxon>Spongiactinospora</taxon>
    </lineage>
</organism>
<dbReference type="EMBL" id="POUA01000446">
    <property type="protein sequence ID" value="PZG25891.1"/>
    <property type="molecule type" value="Genomic_DNA"/>
</dbReference>
<evidence type="ECO:0000313" key="2">
    <source>
        <dbReference type="Proteomes" id="UP000248544"/>
    </source>
</evidence>
<proteinExistence type="predicted"/>
<gene>
    <name evidence="1" type="ORF">C1I98_34270</name>
</gene>
<dbReference type="InterPro" id="IPR001387">
    <property type="entry name" value="Cro/C1-type_HTH"/>
</dbReference>
<keyword evidence="2" id="KW-1185">Reference proteome</keyword>
<evidence type="ECO:0000313" key="1">
    <source>
        <dbReference type="EMBL" id="PZG25891.1"/>
    </source>
</evidence>
<dbReference type="AlphaFoldDB" id="A0A2W2ESQ5"/>
<dbReference type="Proteomes" id="UP000248544">
    <property type="component" value="Unassembled WGS sequence"/>
</dbReference>